<organism evidence="1 2">
    <name type="scientific">Reticulomyxa filosa</name>
    <dbReference type="NCBI Taxonomy" id="46433"/>
    <lineage>
        <taxon>Eukaryota</taxon>
        <taxon>Sar</taxon>
        <taxon>Rhizaria</taxon>
        <taxon>Retaria</taxon>
        <taxon>Foraminifera</taxon>
        <taxon>Monothalamids</taxon>
        <taxon>Reticulomyxidae</taxon>
        <taxon>Reticulomyxa</taxon>
    </lineage>
</organism>
<comment type="caution">
    <text evidence="1">The sequence shown here is derived from an EMBL/GenBank/DDBJ whole genome shotgun (WGS) entry which is preliminary data.</text>
</comment>
<accession>X6L9W6</accession>
<gene>
    <name evidence="1" type="ORF">RFI_39187</name>
</gene>
<dbReference type="EMBL" id="ASPP01046999">
    <property type="protein sequence ID" value="ETN98323.1"/>
    <property type="molecule type" value="Genomic_DNA"/>
</dbReference>
<proteinExistence type="predicted"/>
<name>X6L9W6_RETFI</name>
<protein>
    <submittedName>
        <fullName evidence="1">Uncharacterized protein</fullName>
    </submittedName>
</protein>
<dbReference type="AlphaFoldDB" id="X6L9W6"/>
<evidence type="ECO:0000313" key="1">
    <source>
        <dbReference type="EMBL" id="ETN98323.1"/>
    </source>
</evidence>
<keyword evidence="2" id="KW-1185">Reference proteome</keyword>
<dbReference type="Proteomes" id="UP000023152">
    <property type="component" value="Unassembled WGS sequence"/>
</dbReference>
<evidence type="ECO:0000313" key="2">
    <source>
        <dbReference type="Proteomes" id="UP000023152"/>
    </source>
</evidence>
<sequence>MIDNMFQVFLRLKNFEINVVKYINHHCNEAFEENEKIVDKLLHRLSQHGEKHMLSYVNCDVETSRAHQIRLQSPYFGLGVRWVINFIIEKKFSNIEIRKLKKLLFDTD</sequence>
<reference evidence="1 2" key="1">
    <citation type="journal article" date="2013" name="Curr. Biol.">
        <title>The Genome of the Foraminiferan Reticulomyxa filosa.</title>
        <authorList>
            <person name="Glockner G."/>
            <person name="Hulsmann N."/>
            <person name="Schleicher M."/>
            <person name="Noegel A.A."/>
            <person name="Eichinger L."/>
            <person name="Gallinger C."/>
            <person name="Pawlowski J."/>
            <person name="Sierra R."/>
            <person name="Euteneuer U."/>
            <person name="Pillet L."/>
            <person name="Moustafa A."/>
            <person name="Platzer M."/>
            <person name="Groth M."/>
            <person name="Szafranski K."/>
            <person name="Schliwa M."/>
        </authorList>
    </citation>
    <scope>NUCLEOTIDE SEQUENCE [LARGE SCALE GENOMIC DNA]</scope>
</reference>